<dbReference type="KEGG" id="mlr:MELLADRAFT_110526"/>
<dbReference type="Gene3D" id="2.170.270.10">
    <property type="entry name" value="SET domain"/>
    <property type="match status" value="1"/>
</dbReference>
<name>F4S043_MELLP</name>
<dbReference type="InterPro" id="IPR001214">
    <property type="entry name" value="SET_dom"/>
</dbReference>
<protein>
    <recommendedName>
        <fullName evidence="1">SET domain-containing protein</fullName>
    </recommendedName>
</protein>
<dbReference type="EMBL" id="GL883134">
    <property type="protein sequence ID" value="EGG01899.1"/>
    <property type="molecule type" value="Genomic_DNA"/>
</dbReference>
<dbReference type="PANTHER" id="PTHR47332">
    <property type="entry name" value="SET DOMAIN-CONTAINING PROTEIN 5"/>
    <property type="match status" value="1"/>
</dbReference>
<reference evidence="3" key="1">
    <citation type="journal article" date="2011" name="Proc. Natl. Acad. Sci. U.S.A.">
        <title>Obligate biotrophy features unraveled by the genomic analysis of rust fungi.</title>
        <authorList>
            <person name="Duplessis S."/>
            <person name="Cuomo C.A."/>
            <person name="Lin Y.-C."/>
            <person name="Aerts A."/>
            <person name="Tisserant E."/>
            <person name="Veneault-Fourrey C."/>
            <person name="Joly D.L."/>
            <person name="Hacquard S."/>
            <person name="Amselem J."/>
            <person name="Cantarel B.L."/>
            <person name="Chiu R."/>
            <person name="Coutinho P.M."/>
            <person name="Feau N."/>
            <person name="Field M."/>
            <person name="Frey P."/>
            <person name="Gelhaye E."/>
            <person name="Goldberg J."/>
            <person name="Grabherr M.G."/>
            <person name="Kodira C.D."/>
            <person name="Kohler A."/>
            <person name="Kuees U."/>
            <person name="Lindquist E.A."/>
            <person name="Lucas S.M."/>
            <person name="Mago R."/>
            <person name="Mauceli E."/>
            <person name="Morin E."/>
            <person name="Murat C."/>
            <person name="Pangilinan J.L."/>
            <person name="Park R."/>
            <person name="Pearson M."/>
            <person name="Quesneville H."/>
            <person name="Rouhier N."/>
            <person name="Sakthikumar S."/>
            <person name="Salamov A.A."/>
            <person name="Schmutz J."/>
            <person name="Selles B."/>
            <person name="Shapiro H."/>
            <person name="Tanguay P."/>
            <person name="Tuskan G.A."/>
            <person name="Henrissat B."/>
            <person name="Van de Peer Y."/>
            <person name="Rouze P."/>
            <person name="Ellis J.G."/>
            <person name="Dodds P.N."/>
            <person name="Schein J.E."/>
            <person name="Zhong S."/>
            <person name="Hamelin R.C."/>
            <person name="Grigoriev I.V."/>
            <person name="Szabo L.J."/>
            <person name="Martin F."/>
        </authorList>
    </citation>
    <scope>NUCLEOTIDE SEQUENCE [LARGE SCALE GENOMIC DNA]</scope>
    <source>
        <strain evidence="3">98AG31 / pathotype 3-4-7</strain>
    </source>
</reference>
<organism evidence="3">
    <name type="scientific">Melampsora larici-populina (strain 98AG31 / pathotype 3-4-7)</name>
    <name type="common">Poplar leaf rust fungus</name>
    <dbReference type="NCBI Taxonomy" id="747676"/>
    <lineage>
        <taxon>Eukaryota</taxon>
        <taxon>Fungi</taxon>
        <taxon>Dikarya</taxon>
        <taxon>Basidiomycota</taxon>
        <taxon>Pucciniomycotina</taxon>
        <taxon>Pucciniomycetes</taxon>
        <taxon>Pucciniales</taxon>
        <taxon>Melampsoraceae</taxon>
        <taxon>Melampsora</taxon>
    </lineage>
</organism>
<dbReference type="Pfam" id="PF00856">
    <property type="entry name" value="SET"/>
    <property type="match status" value="1"/>
</dbReference>
<dbReference type="InParanoid" id="F4S043"/>
<dbReference type="Proteomes" id="UP000001072">
    <property type="component" value="Unassembled WGS sequence"/>
</dbReference>
<dbReference type="InterPro" id="IPR053185">
    <property type="entry name" value="SET_domain_protein"/>
</dbReference>
<dbReference type="InterPro" id="IPR046341">
    <property type="entry name" value="SET_dom_sf"/>
</dbReference>
<dbReference type="eggNOG" id="KOG2084">
    <property type="taxonomic scope" value="Eukaryota"/>
</dbReference>
<dbReference type="GeneID" id="18924106"/>
<accession>F4S043</accession>
<dbReference type="OrthoDB" id="265717at2759"/>
<dbReference type="HOGENOM" id="CLU_500651_0_0_1"/>
<dbReference type="VEuPathDB" id="FungiDB:MELLADRAFT_110526"/>
<evidence type="ECO:0000313" key="2">
    <source>
        <dbReference type="EMBL" id="EGG01899.1"/>
    </source>
</evidence>
<dbReference type="CDD" id="cd20071">
    <property type="entry name" value="SET_SMYD"/>
    <property type="match status" value="1"/>
</dbReference>
<evidence type="ECO:0000259" key="1">
    <source>
        <dbReference type="PROSITE" id="PS50280"/>
    </source>
</evidence>
<dbReference type="STRING" id="747676.F4S043"/>
<evidence type="ECO:0000313" key="3">
    <source>
        <dbReference type="Proteomes" id="UP000001072"/>
    </source>
</evidence>
<dbReference type="SUPFAM" id="SSF82199">
    <property type="entry name" value="SET domain"/>
    <property type="match status" value="1"/>
</dbReference>
<sequence length="544" mass="62102">MPDPNSFESMEHKILGRNKIKGIKMISPNILLQVLQAVCVLSQQVAGIHRPHISTRPLVQDIFRSSLQEKTGRQEKPLPNWRSFCVVLQLRRSLEWSCYCHLVHSKDDSLNRLNGFSLVEPLCMAPNLTNHSLASLGPKTPLMNGTNGFTGISLHQNLNSDGLIYKFDKIKHQSIREDHEESSRLDGFVQQECYPHESDINNESFCIYLNSRFAQGRGVVFLSRPSVFMEALKSITIFKPNSKVLTDEKRNLRKFEVIDMPEKGGKGMIAKSRYNLGDLVITDHSIIAISVESLVWDRKDWGMIRKKMVDYLPIQTRAAFATMHAIGETEEIWIESAISRNGFEFSIGEDEVPFFAVIPEPARLNHDCRANAAFHFDESTLQVYMYAIRDIAPGEEVTISYRDMKLSREERRIELKHYGFECQCSLCSLPSHAVEVSDSRIRQIDELTAHLIDWSPTSKATPTMAEHVLELYKLERLDTGLEEAYTMVSLAYNAVGDSQRASMYASLAIARGIILNGPKWEEYDAVLELEQSPETHWSYRRRET</sequence>
<dbReference type="PANTHER" id="PTHR47332:SF6">
    <property type="entry name" value="SET DOMAIN-CONTAINING PROTEIN"/>
    <property type="match status" value="1"/>
</dbReference>
<dbReference type="PROSITE" id="PS50280">
    <property type="entry name" value="SET"/>
    <property type="match status" value="1"/>
</dbReference>
<gene>
    <name evidence="2" type="ORF">MELLADRAFT_110526</name>
</gene>
<feature type="domain" description="SET" evidence="1">
    <location>
        <begin position="253"/>
        <end position="402"/>
    </location>
</feature>
<keyword evidence="3" id="KW-1185">Reference proteome</keyword>
<dbReference type="RefSeq" id="XP_007414733.1">
    <property type="nucleotide sequence ID" value="XM_007414671.1"/>
</dbReference>
<dbReference type="AlphaFoldDB" id="F4S043"/>
<proteinExistence type="predicted"/>